<protein>
    <recommendedName>
        <fullName evidence="3">Lipoprotein</fullName>
    </recommendedName>
</protein>
<dbReference type="OrthoDB" id="1165032at2"/>
<dbReference type="AlphaFoldDB" id="A0A1T5AFZ1"/>
<accession>A0A1T5AFZ1</accession>
<sequence length="142" mass="16227">MFRFLTMVYMAFFILACSKDNEKSKENCGVNTVCTQNYVTIGVTIEDTSSVKIVLDSYKVIDITTKEDLTIPYSREEFENYRDTGYYPIFSDAYRVQYQNSKVTISFIGYISDNEVVTEEFIVGADCCHVSLFSGNTKIVLD</sequence>
<evidence type="ECO:0000313" key="2">
    <source>
        <dbReference type="Proteomes" id="UP000190339"/>
    </source>
</evidence>
<organism evidence="1 2">
    <name type="scientific">Maribacter arcticus</name>
    <dbReference type="NCBI Taxonomy" id="561365"/>
    <lineage>
        <taxon>Bacteria</taxon>
        <taxon>Pseudomonadati</taxon>
        <taxon>Bacteroidota</taxon>
        <taxon>Flavobacteriia</taxon>
        <taxon>Flavobacteriales</taxon>
        <taxon>Flavobacteriaceae</taxon>
        <taxon>Maribacter</taxon>
    </lineage>
</organism>
<evidence type="ECO:0000313" key="1">
    <source>
        <dbReference type="EMBL" id="SKB33739.1"/>
    </source>
</evidence>
<dbReference type="PROSITE" id="PS51257">
    <property type="entry name" value="PROKAR_LIPOPROTEIN"/>
    <property type="match status" value="1"/>
</dbReference>
<keyword evidence="2" id="KW-1185">Reference proteome</keyword>
<dbReference type="EMBL" id="FUYL01000002">
    <property type="protein sequence ID" value="SKB33739.1"/>
    <property type="molecule type" value="Genomic_DNA"/>
</dbReference>
<dbReference type="STRING" id="561365.SAMN05660866_00913"/>
<gene>
    <name evidence="1" type="ORF">SAMN05660866_00913</name>
</gene>
<name>A0A1T5AFZ1_9FLAO</name>
<reference evidence="2" key="1">
    <citation type="submission" date="2017-02" db="EMBL/GenBank/DDBJ databases">
        <authorList>
            <person name="Varghese N."/>
            <person name="Submissions S."/>
        </authorList>
    </citation>
    <scope>NUCLEOTIDE SEQUENCE [LARGE SCALE GENOMIC DNA]</scope>
    <source>
        <strain evidence="2">DSM 23546</strain>
    </source>
</reference>
<dbReference type="Proteomes" id="UP000190339">
    <property type="component" value="Unassembled WGS sequence"/>
</dbReference>
<evidence type="ECO:0008006" key="3">
    <source>
        <dbReference type="Google" id="ProtNLM"/>
    </source>
</evidence>
<proteinExistence type="predicted"/>
<dbReference type="RefSeq" id="WP_079511414.1">
    <property type="nucleotide sequence ID" value="NZ_CAXBOB010000092.1"/>
</dbReference>